<evidence type="ECO:0000256" key="5">
    <source>
        <dbReference type="ARBA" id="ARBA00022839"/>
    </source>
</evidence>
<dbReference type="InterPro" id="IPR040393">
    <property type="entry name" value="TREX1/2"/>
</dbReference>
<feature type="compositionally biased region" description="Low complexity" evidence="8">
    <location>
        <begin position="294"/>
        <end position="311"/>
    </location>
</feature>
<keyword evidence="3" id="KW-0479">Metal-binding</keyword>
<dbReference type="SMART" id="SM00479">
    <property type="entry name" value="EXOIII"/>
    <property type="match status" value="1"/>
</dbReference>
<feature type="compositionally biased region" description="Low complexity" evidence="8">
    <location>
        <begin position="238"/>
        <end position="262"/>
    </location>
</feature>
<sequence length="1282" mass="128035">MLLRLGSHCQASLSPQAWRSRVRAAVTSGSAPADRPQPSPATRPAAPTPVPDPAANMPPAASQASTGGNSSRSRGSKKVAASDPNQPTLDKFFSRKAPPQAAGPNPATAPASSSGSLLATQTEPSASVPLASASASISASDAHTTDQDQDRGSRGAGGSSLLYPAAPAATTSGTTASSNSRASSLPEAGAPRFAAPEPSTSGGAQATLPPSRPAPLAVQAGSQPGASAGPASRPPPQSESEVIVISDSDSESVSSVRSSRSSGSAYDTATSGSGGEGPAFSQEREVFTLRRRPAVGPTGSAAGPPAVAPAPETRAPSGPARPFQAPSGPAGPPTAGPFAGGSVAPASGADRGPLAGSASSGQGPVLTSQAVLAHRAAWAAKQREQAAAAAAGVGVDGVMGTGAAAAPPAPPPAGLAAARQPPQAAAAAAAAGADVDAATAALGRMGLYGTGGIAPPPTTSTSSARSIFAKPPAASAASSSLGQPPPSAAASTTATAAALPLPGDVAAAPAGTKSKAAKGAGGSRTAAAKGASDGRTAADKGGAGGRGAGKGRAAKKAGRCGYGPGGRLLWSELSVEEQAEAADGRCIRWEPWPPEQEDLEAGAGPDAPSSAASPIFHLFAVDIETTDNARKHRGQQRFPRVDQRRLIELAAVDLGPWDAAAPPAPGPGSSVVPGTPASPRVFSTLVNPGMKYKDDKTADTNGITYKEVSAPGVPSAAPALEAFHAFIQAGCATTAAASARTAPNGQPPTVIPLLVAHNGAGFDFPTLRYECGRVGVPWPQDWWYLDTLVMARVLWTKAQQPPLPAEELGDGEEGEEAEEGEEGEDEAAAAQDGGGRGRAVKRGLSMAALRLWAGVKSDGQAHRADVDALDLAGVWVALRRHFGPPSPLHLEALRSKTATKAAAGPMHSLGLVSQSARADALTQHMEASIAVQLPVVQGNGRSLPSFPPPRPAPGPSQAQSADAGQAQPGPRLAYTPAELKQLAEAGRIVTIPARGGGGGGGGGFQIFNVYRWEPAPQPGNAEALGLGAAGGGGGGGGGGQRLPLVVLLRGVKLRFGPKPQFAYKDGNTPRWDMTLQAAPPPAGSSGGGSRKGKGAAAAAAAAVPAAAACGGGAKEGCATAAEMAELVAFFDGLARQAVVDVRGDAVGSMTCSSCGREEAKKKTPGMSVQLAASVSHGPAHGRVQWQVLTSLASYDGKTASYTPRTWPALTPYEPDPSDAQLGIKSDLERLREDNLARVFAQLPDVTSSDVLDVAVWPQFCWSSISGYGVRLTALHIVRRSGR</sequence>
<keyword evidence="2" id="KW-0540">Nuclease</keyword>
<dbReference type="GO" id="GO:0008296">
    <property type="term" value="F:3'-5'-DNA exonuclease activity"/>
    <property type="evidence" value="ECO:0007669"/>
    <property type="project" value="TreeGrafter"/>
</dbReference>
<organism evidence="10 11">
    <name type="scientific">Edaphochlamys debaryana</name>
    <dbReference type="NCBI Taxonomy" id="47281"/>
    <lineage>
        <taxon>Eukaryota</taxon>
        <taxon>Viridiplantae</taxon>
        <taxon>Chlorophyta</taxon>
        <taxon>core chlorophytes</taxon>
        <taxon>Chlorophyceae</taxon>
        <taxon>CS clade</taxon>
        <taxon>Chlamydomonadales</taxon>
        <taxon>Chlamydomonadales incertae sedis</taxon>
        <taxon>Edaphochlamys</taxon>
    </lineage>
</organism>
<feature type="compositionally biased region" description="Pro residues" evidence="8">
    <location>
        <begin position="945"/>
        <end position="954"/>
    </location>
</feature>
<evidence type="ECO:0000256" key="2">
    <source>
        <dbReference type="ARBA" id="ARBA00022722"/>
    </source>
</evidence>
<feature type="compositionally biased region" description="Low complexity" evidence="8">
    <location>
        <begin position="165"/>
        <end position="184"/>
    </location>
</feature>
<evidence type="ECO:0000256" key="8">
    <source>
        <dbReference type="SAM" id="MobiDB-lite"/>
    </source>
</evidence>
<feature type="compositionally biased region" description="Acidic residues" evidence="8">
    <location>
        <begin position="807"/>
        <end position="827"/>
    </location>
</feature>
<comment type="caution">
    <text evidence="10">The sequence shown here is derived from an EMBL/GenBank/DDBJ whole genome shotgun (WGS) entry which is preliminary data.</text>
</comment>
<feature type="domain" description="Exonuclease" evidence="9">
    <location>
        <begin position="617"/>
        <end position="884"/>
    </location>
</feature>
<reference evidence="10" key="1">
    <citation type="journal article" date="2020" name="bioRxiv">
        <title>Comparative genomics of Chlamydomonas.</title>
        <authorList>
            <person name="Craig R.J."/>
            <person name="Hasan A.R."/>
            <person name="Ness R.W."/>
            <person name="Keightley P.D."/>
        </authorList>
    </citation>
    <scope>NUCLEOTIDE SEQUENCE</scope>
    <source>
        <strain evidence="10">CCAP 11/70</strain>
    </source>
</reference>
<feature type="compositionally biased region" description="Basic and acidic residues" evidence="8">
    <location>
        <begin position="143"/>
        <end position="153"/>
    </location>
</feature>
<name>A0A835XRG7_9CHLO</name>
<keyword evidence="5" id="KW-0269">Exonuclease</keyword>
<dbReference type="PANTHER" id="PTHR13058:SF19">
    <property type="entry name" value="LD40940P"/>
    <property type="match status" value="1"/>
</dbReference>
<comment type="similarity">
    <text evidence="7">Belongs to the exonuclease superfamily. TREX family.</text>
</comment>
<feature type="compositionally biased region" description="Low complexity" evidence="8">
    <location>
        <begin position="955"/>
        <end position="970"/>
    </location>
</feature>
<keyword evidence="11" id="KW-1185">Reference proteome</keyword>
<dbReference type="Proteomes" id="UP000612055">
    <property type="component" value="Unassembled WGS sequence"/>
</dbReference>
<dbReference type="InterPro" id="IPR013520">
    <property type="entry name" value="Ribonucl_H"/>
</dbReference>
<dbReference type="SUPFAM" id="SSF53098">
    <property type="entry name" value="Ribonuclease H-like"/>
    <property type="match status" value="1"/>
</dbReference>
<feature type="compositionally biased region" description="Polar residues" evidence="8">
    <location>
        <begin position="110"/>
        <end position="124"/>
    </location>
</feature>
<dbReference type="GO" id="GO:0006308">
    <property type="term" value="P:DNA catabolic process"/>
    <property type="evidence" value="ECO:0007669"/>
    <property type="project" value="TreeGrafter"/>
</dbReference>
<keyword evidence="4" id="KW-0378">Hydrolase</keyword>
<proteinExistence type="inferred from homology"/>
<feature type="compositionally biased region" description="Low complexity" evidence="8">
    <location>
        <begin position="509"/>
        <end position="535"/>
    </location>
</feature>
<gene>
    <name evidence="10" type="ORF">HYH03_013083</name>
</gene>
<feature type="region of interest" description="Disordered" evidence="8">
    <location>
        <begin position="1"/>
        <end position="363"/>
    </location>
</feature>
<feature type="compositionally biased region" description="Low complexity" evidence="8">
    <location>
        <begin position="125"/>
        <end position="142"/>
    </location>
</feature>
<evidence type="ECO:0000256" key="4">
    <source>
        <dbReference type="ARBA" id="ARBA00022801"/>
    </source>
</evidence>
<evidence type="ECO:0000256" key="3">
    <source>
        <dbReference type="ARBA" id="ARBA00022723"/>
    </source>
</evidence>
<protein>
    <recommendedName>
        <fullName evidence="9">Exonuclease domain-containing protein</fullName>
    </recommendedName>
</protein>
<feature type="region of interest" description="Disordered" evidence="8">
    <location>
        <begin position="509"/>
        <end position="558"/>
    </location>
</feature>
<evidence type="ECO:0000256" key="6">
    <source>
        <dbReference type="ARBA" id="ARBA00022842"/>
    </source>
</evidence>
<evidence type="ECO:0000259" key="9">
    <source>
        <dbReference type="SMART" id="SM00479"/>
    </source>
</evidence>
<dbReference type="InterPro" id="IPR012337">
    <property type="entry name" value="RNaseH-like_sf"/>
</dbReference>
<dbReference type="Gene3D" id="3.30.420.10">
    <property type="entry name" value="Ribonuclease H-like superfamily/Ribonuclease H"/>
    <property type="match status" value="1"/>
</dbReference>
<evidence type="ECO:0000313" key="11">
    <source>
        <dbReference type="Proteomes" id="UP000612055"/>
    </source>
</evidence>
<dbReference type="GO" id="GO:0005737">
    <property type="term" value="C:cytoplasm"/>
    <property type="evidence" value="ECO:0007669"/>
    <property type="project" value="TreeGrafter"/>
</dbReference>
<feature type="region of interest" description="Disordered" evidence="8">
    <location>
        <begin position="475"/>
        <end position="494"/>
    </location>
</feature>
<dbReference type="EMBL" id="JAEHOE010000084">
    <property type="protein sequence ID" value="KAG2488399.1"/>
    <property type="molecule type" value="Genomic_DNA"/>
</dbReference>
<dbReference type="InterPro" id="IPR036397">
    <property type="entry name" value="RNaseH_sf"/>
</dbReference>
<comment type="cofactor">
    <cofactor evidence="1">
        <name>Mg(2+)</name>
        <dbReference type="ChEBI" id="CHEBI:18420"/>
    </cofactor>
</comment>
<feature type="region of interest" description="Disordered" evidence="8">
    <location>
        <begin position="801"/>
        <end position="838"/>
    </location>
</feature>
<evidence type="ECO:0000256" key="7">
    <source>
        <dbReference type="ARBA" id="ARBA00025769"/>
    </source>
</evidence>
<dbReference type="GO" id="GO:0003676">
    <property type="term" value="F:nucleic acid binding"/>
    <property type="evidence" value="ECO:0007669"/>
    <property type="project" value="InterPro"/>
</dbReference>
<feature type="compositionally biased region" description="Gly residues" evidence="8">
    <location>
        <begin position="541"/>
        <end position="550"/>
    </location>
</feature>
<dbReference type="OrthoDB" id="10250935at2759"/>
<feature type="region of interest" description="Disordered" evidence="8">
    <location>
        <begin position="939"/>
        <end position="970"/>
    </location>
</feature>
<feature type="compositionally biased region" description="Pro residues" evidence="8">
    <location>
        <begin position="35"/>
        <end position="52"/>
    </location>
</feature>
<feature type="compositionally biased region" description="Low complexity" evidence="8">
    <location>
        <begin position="219"/>
        <end position="231"/>
    </location>
</feature>
<evidence type="ECO:0000313" key="10">
    <source>
        <dbReference type="EMBL" id="KAG2488399.1"/>
    </source>
</evidence>
<dbReference type="GO" id="GO:0046872">
    <property type="term" value="F:metal ion binding"/>
    <property type="evidence" value="ECO:0007669"/>
    <property type="project" value="UniProtKB-KW"/>
</dbReference>
<keyword evidence="6" id="KW-0460">Magnesium</keyword>
<dbReference type="PANTHER" id="PTHR13058">
    <property type="entry name" value="THREE PRIME REPAIR EXONUCLEASE 1, 2"/>
    <property type="match status" value="1"/>
</dbReference>
<evidence type="ECO:0000256" key="1">
    <source>
        <dbReference type="ARBA" id="ARBA00001946"/>
    </source>
</evidence>
<accession>A0A835XRG7</accession>